<organism evidence="2 3">
    <name type="scientific">Anaerococcus cruorum</name>
    <dbReference type="NCBI Taxonomy" id="3115617"/>
    <lineage>
        <taxon>Bacteria</taxon>
        <taxon>Bacillati</taxon>
        <taxon>Bacillota</taxon>
        <taxon>Tissierellia</taxon>
        <taxon>Tissierellales</taxon>
        <taxon>Peptoniphilaceae</taxon>
        <taxon>Anaerococcus</taxon>
    </lineage>
</organism>
<protein>
    <submittedName>
        <fullName evidence="2">Peptide ABC transporter permease</fullName>
    </submittedName>
</protein>
<keyword evidence="3" id="KW-1185">Reference proteome</keyword>
<feature type="transmembrane region" description="Helical" evidence="1">
    <location>
        <begin position="371"/>
        <end position="393"/>
    </location>
</feature>
<keyword evidence="1" id="KW-0472">Membrane</keyword>
<sequence>MKVFKFFIKEIFLKKILVAIGVFLMIFLSNYLVFTAMRSALSTLEGYKEVSHLNQENSFISNLDPESNFDMGAFSESDFRRIYDYLDENFSYGMFANGFIVTPPNSYNMEASCAYINETYYRLNKFRLSQGTGLEFDYDLKEDSEIPVIIGSGLSKDYPLDSTIQIVDPALSKDITLRVKGILEQDYHRSNIYALNSKEYYNFSIIIPANKEFIDQSNIGLQDQGLSDMIILDTSENKIESLKETIYENTGLKYNFFTQEENFGYFKEYYLDSLRSILIVSMIISLVLILITIWCSLSGINMMIKDFTINLFAGLSYKKLRKILYGYYGILFVINLLILYAIIAFSNRGYWLRKEILSVSFGILGLTNMDWLALIGVIIFDLIIGVLIVEILLHKIKKVPISLGVLQ</sequence>
<dbReference type="RefSeq" id="WP_410032768.1">
    <property type="nucleotide sequence ID" value="NZ_JBGMEH010000003.1"/>
</dbReference>
<feature type="transmembrane region" description="Helical" evidence="1">
    <location>
        <begin position="12"/>
        <end position="34"/>
    </location>
</feature>
<comment type="caution">
    <text evidence="2">The sequence shown here is derived from an EMBL/GenBank/DDBJ whole genome shotgun (WGS) entry which is preliminary data.</text>
</comment>
<evidence type="ECO:0000256" key="1">
    <source>
        <dbReference type="SAM" id="Phobius"/>
    </source>
</evidence>
<dbReference type="EMBL" id="JBGMEH010000003">
    <property type="protein sequence ID" value="MFO3716027.1"/>
    <property type="molecule type" value="Genomic_DNA"/>
</dbReference>
<name>A0ABW9MW14_9FIRM</name>
<feature type="transmembrane region" description="Helical" evidence="1">
    <location>
        <begin position="325"/>
        <end position="351"/>
    </location>
</feature>
<dbReference type="Proteomes" id="UP001638015">
    <property type="component" value="Unassembled WGS sequence"/>
</dbReference>
<accession>A0ABW9MW14</accession>
<evidence type="ECO:0000313" key="2">
    <source>
        <dbReference type="EMBL" id="MFO3716027.1"/>
    </source>
</evidence>
<keyword evidence="1" id="KW-0812">Transmembrane</keyword>
<gene>
    <name evidence="2" type="ORF">ACCQ40_04380</name>
</gene>
<evidence type="ECO:0000313" key="3">
    <source>
        <dbReference type="Proteomes" id="UP001638015"/>
    </source>
</evidence>
<reference evidence="2 3" key="1">
    <citation type="journal article" date="2025" name="Anaerobe">
        <title>Description of Anaerococcus kampingiae sp. nov., Anaerococcus groningensis sp. nov., Anaerococcus martiniensis sp. nov., and Anaerococcus cruorum sp. nov., isolated from human clinical specimens.</title>
        <authorList>
            <person name="Boiten K.E."/>
            <person name="Meijer J."/>
            <person name="van Wezel E.M."/>
            <person name="Veloo A.C.M."/>
        </authorList>
    </citation>
    <scope>NUCLEOTIDE SEQUENCE [LARGE SCALE GENOMIC DNA]</scope>
    <source>
        <strain evidence="2 3">ENR1039</strain>
    </source>
</reference>
<keyword evidence="1" id="KW-1133">Transmembrane helix</keyword>
<proteinExistence type="predicted"/>
<feature type="transmembrane region" description="Helical" evidence="1">
    <location>
        <begin position="277"/>
        <end position="304"/>
    </location>
</feature>